<proteinExistence type="predicted"/>
<protein>
    <submittedName>
        <fullName evidence="1">Uncharacterized protein</fullName>
    </submittedName>
</protein>
<dbReference type="EMBL" id="KV449694">
    <property type="protein sequence ID" value="OAX30991.1"/>
    <property type="molecule type" value="Genomic_DNA"/>
</dbReference>
<name>A0A1B7MEH3_9AGAM</name>
<gene>
    <name evidence="1" type="ORF">K503DRAFT_806483</name>
</gene>
<dbReference type="Proteomes" id="UP000092154">
    <property type="component" value="Unassembled WGS sequence"/>
</dbReference>
<keyword evidence="2" id="KW-1185">Reference proteome</keyword>
<dbReference type="InParanoid" id="A0A1B7MEH3"/>
<sequence length="104" mass="11803">MNSNTPPRAKMLRQVDKMKEITPPEPKRFLPHQQQSEKYHIPNTFRVLHVNGLRHPQLQIQSHTFNLDMTDPGTQILLPPSSLPIITPGAMPSSLPVLMPRPQA</sequence>
<evidence type="ECO:0000313" key="1">
    <source>
        <dbReference type="EMBL" id="OAX30991.1"/>
    </source>
</evidence>
<organism evidence="1 2">
    <name type="scientific">Rhizopogon vinicolor AM-OR11-026</name>
    <dbReference type="NCBI Taxonomy" id="1314800"/>
    <lineage>
        <taxon>Eukaryota</taxon>
        <taxon>Fungi</taxon>
        <taxon>Dikarya</taxon>
        <taxon>Basidiomycota</taxon>
        <taxon>Agaricomycotina</taxon>
        <taxon>Agaricomycetes</taxon>
        <taxon>Agaricomycetidae</taxon>
        <taxon>Boletales</taxon>
        <taxon>Suillineae</taxon>
        <taxon>Rhizopogonaceae</taxon>
        <taxon>Rhizopogon</taxon>
    </lineage>
</organism>
<dbReference type="AlphaFoldDB" id="A0A1B7MEH3"/>
<reference evidence="1 2" key="1">
    <citation type="submission" date="2016-06" db="EMBL/GenBank/DDBJ databases">
        <title>Comparative genomics of the ectomycorrhizal sister species Rhizopogon vinicolor and Rhizopogon vesiculosus (Basidiomycota: Boletales) reveals a divergence of the mating type B locus.</title>
        <authorList>
            <consortium name="DOE Joint Genome Institute"/>
            <person name="Mujic A.B."/>
            <person name="Kuo A."/>
            <person name="Tritt A."/>
            <person name="Lipzen A."/>
            <person name="Chen C."/>
            <person name="Johnson J."/>
            <person name="Sharma A."/>
            <person name="Barry K."/>
            <person name="Grigoriev I.V."/>
            <person name="Spatafora J.W."/>
        </authorList>
    </citation>
    <scope>NUCLEOTIDE SEQUENCE [LARGE SCALE GENOMIC DNA]</scope>
    <source>
        <strain evidence="1 2">AM-OR11-026</strain>
    </source>
</reference>
<evidence type="ECO:0000313" key="2">
    <source>
        <dbReference type="Proteomes" id="UP000092154"/>
    </source>
</evidence>
<accession>A0A1B7MEH3</accession>